<dbReference type="EMBL" id="JAMQOM010000026">
    <property type="protein sequence ID" value="MDS0223800.1"/>
    <property type="molecule type" value="Genomic_DNA"/>
</dbReference>
<accession>A0AAE4F0Z6</accession>
<gene>
    <name evidence="1" type="ORF">NDI54_20950</name>
</gene>
<reference evidence="1 2" key="1">
    <citation type="submission" date="2022-06" db="EMBL/GenBank/DDBJ databases">
        <title>Haloarcula sp. a new haloarchaeum isolate from saline soil.</title>
        <authorList>
            <person name="Strakova D."/>
            <person name="Galisteo C."/>
            <person name="Sanchez-Porro C."/>
            <person name="Ventosa A."/>
        </authorList>
    </citation>
    <scope>NUCLEOTIDE SEQUENCE [LARGE SCALE GENOMIC DNA]</scope>
    <source>
        <strain evidence="1 2">S1AR25-5A</strain>
    </source>
</reference>
<name>A0AAE4F0Z6_9EURY</name>
<comment type="caution">
    <text evidence="1">The sequence shown here is derived from an EMBL/GenBank/DDBJ whole genome shotgun (WGS) entry which is preliminary data.</text>
</comment>
<dbReference type="RefSeq" id="WP_310898277.1">
    <property type="nucleotide sequence ID" value="NZ_JAMQOM010000026.1"/>
</dbReference>
<proteinExistence type="predicted"/>
<evidence type="ECO:0000313" key="1">
    <source>
        <dbReference type="EMBL" id="MDS0223800.1"/>
    </source>
</evidence>
<protein>
    <submittedName>
        <fullName evidence="1">Uncharacterized protein</fullName>
    </submittedName>
</protein>
<dbReference type="Proteomes" id="UP001253439">
    <property type="component" value="Unassembled WGS sequence"/>
</dbReference>
<sequence length="71" mass="7980">MSCIEADRRRMAIQQVLAPQIDITADQVRDAYDSDSPEEMATRLRQARANIELLAEFADALAEQDEGVWNG</sequence>
<dbReference type="AlphaFoldDB" id="A0AAE4F0Z6"/>
<keyword evidence="2" id="KW-1185">Reference proteome</keyword>
<organism evidence="1 2">
    <name type="scientific">Haloarcula terrestris</name>
    <dbReference type="NCBI Taxonomy" id="2950533"/>
    <lineage>
        <taxon>Archaea</taxon>
        <taxon>Methanobacteriati</taxon>
        <taxon>Methanobacteriota</taxon>
        <taxon>Stenosarchaea group</taxon>
        <taxon>Halobacteria</taxon>
        <taxon>Halobacteriales</taxon>
        <taxon>Haloarculaceae</taxon>
        <taxon>Haloarcula</taxon>
    </lineage>
</organism>
<evidence type="ECO:0000313" key="2">
    <source>
        <dbReference type="Proteomes" id="UP001253439"/>
    </source>
</evidence>